<dbReference type="PANTHER" id="PTHR12415:SF4">
    <property type="entry name" value="TYROSYL-DNA PHOSPHODIESTERASE DOMAIN-CONTAINING PROTEIN"/>
    <property type="match status" value="1"/>
</dbReference>
<feature type="compositionally biased region" description="Acidic residues" evidence="4">
    <location>
        <begin position="36"/>
        <end position="45"/>
    </location>
</feature>
<evidence type="ECO:0000256" key="4">
    <source>
        <dbReference type="SAM" id="MobiDB-lite"/>
    </source>
</evidence>
<evidence type="ECO:0000313" key="6">
    <source>
        <dbReference type="EMBL" id="KAI1868282.1"/>
    </source>
</evidence>
<evidence type="ECO:0000256" key="3">
    <source>
        <dbReference type="PIRSR" id="PIRSR610347-3"/>
    </source>
</evidence>
<reference evidence="6" key="1">
    <citation type="submission" date="2021-03" db="EMBL/GenBank/DDBJ databases">
        <title>Revisited historic fungal species revealed as producer of novel bioactive compounds through whole genome sequencing and comparative genomics.</title>
        <authorList>
            <person name="Vignolle G.A."/>
            <person name="Hochenegger N."/>
            <person name="Mach R.L."/>
            <person name="Mach-Aigner A.R."/>
            <person name="Javad Rahimi M."/>
            <person name="Salim K.A."/>
            <person name="Chan C.M."/>
            <person name="Lim L.B.L."/>
            <person name="Cai F."/>
            <person name="Druzhinina I.S."/>
            <person name="U'Ren J.M."/>
            <person name="Derntl C."/>
        </authorList>
    </citation>
    <scope>NUCLEOTIDE SEQUENCE</scope>
    <source>
        <strain evidence="6">TUCIM 5799</strain>
    </source>
</reference>
<feature type="binding site" evidence="2">
    <location>
        <position position="264"/>
    </location>
    <ligand>
        <name>substrate</name>
    </ligand>
</feature>
<protein>
    <recommendedName>
        <fullName evidence="5">PLD phosphodiesterase domain-containing protein</fullName>
    </recommendedName>
</protein>
<feature type="compositionally biased region" description="Basic and acidic residues" evidence="4">
    <location>
        <begin position="46"/>
        <end position="59"/>
    </location>
</feature>
<feature type="region of interest" description="Disordered" evidence="4">
    <location>
        <begin position="20"/>
        <end position="162"/>
    </location>
</feature>
<proteinExistence type="predicted"/>
<evidence type="ECO:0000313" key="7">
    <source>
        <dbReference type="Proteomes" id="UP000829685"/>
    </source>
</evidence>
<dbReference type="Gene3D" id="3.30.870.10">
    <property type="entry name" value="Endonuclease Chain A"/>
    <property type="match status" value="2"/>
</dbReference>
<sequence length="670" mass="73639">MADGGYESDDEDLRRAIALSLGHPDPVEGNRAIELSSDEEIDLDETPVRELETKGDAQMRKIQPNPKASPPAVAEQQQKPGSGPMGLAGLNRQQMEQERLARLAGKRKAPDSEQVPQGRERIPRTGAAPQFSGTEATRKDGLGRQSVPPNVPTAPDIKPSNSNGLRFGKGVVKKTWAYGYPRTEEDIKIEEILQKSELEFAVLSSFQWDEEWLLSKINIAKTKLVLVAFASSKQQQEEMKANVPGKSIRFCFPPMLPMGSMHSKLQLLRFPNYMRIVVPSGNLVSYDWGETGVMENMVFIIDLPKIEDPEAQAANKLTLFGEELAFFLRAQGLDDGLIKSLEKYDFSETSRYAFIHSIGQSQTDDDWRRTGYCGLGRAVSALGLGSAEPIEVDYIASSLGSINSELIAAMYYAAQGDDGLKVYGERSSKGAKRADSVESKLYDRFRIYFPSHETVAQSRGGSQVSRPQLRSSPFPALTCRESAGTICAQTKWWDSDKFPRQLVHDCKNVRPGLLMHSKMMFVQARPSQKYSAAWGYIGSANVSESAWGRLTRDKQSGKPKLTCRNWECGVLIPVSVGGRERRVADGASSSDLSVFLGSIPVPISWPATGPPEISTNYTGIRDARLPSFARARLVDVLGIRARNVVAAGPSTLGPWPACCPLAVPFESDDT</sequence>
<dbReference type="GO" id="GO:0005634">
    <property type="term" value="C:nucleus"/>
    <property type="evidence" value="ECO:0007669"/>
    <property type="project" value="InterPro"/>
</dbReference>
<name>A0A9P9WKK2_9PEZI</name>
<dbReference type="CDD" id="cd09122">
    <property type="entry name" value="PLDc_Tdp1_1"/>
    <property type="match status" value="1"/>
</dbReference>
<evidence type="ECO:0000256" key="2">
    <source>
        <dbReference type="PIRSR" id="PIRSR610347-2"/>
    </source>
</evidence>
<dbReference type="Pfam" id="PF06087">
    <property type="entry name" value="Tyr-DNA_phospho"/>
    <property type="match status" value="2"/>
</dbReference>
<dbReference type="InterPro" id="IPR010347">
    <property type="entry name" value="Tdp1"/>
</dbReference>
<evidence type="ECO:0000259" key="5">
    <source>
        <dbReference type="PROSITE" id="PS50035"/>
    </source>
</evidence>
<accession>A0A9P9WKK2</accession>
<feature type="site" description="Interaction with DNA" evidence="3">
    <location>
        <position position="543"/>
    </location>
</feature>
<dbReference type="EMBL" id="JAFIMR010000017">
    <property type="protein sequence ID" value="KAI1868282.1"/>
    <property type="molecule type" value="Genomic_DNA"/>
</dbReference>
<dbReference type="Pfam" id="PF02809">
    <property type="entry name" value="UIM"/>
    <property type="match status" value="1"/>
</dbReference>
<dbReference type="GO" id="GO:0006281">
    <property type="term" value="P:DNA repair"/>
    <property type="evidence" value="ECO:0007669"/>
    <property type="project" value="InterPro"/>
</dbReference>
<dbReference type="GO" id="GO:0017005">
    <property type="term" value="F:3'-tyrosyl-DNA phosphodiesterase activity"/>
    <property type="evidence" value="ECO:0007669"/>
    <property type="project" value="TreeGrafter"/>
</dbReference>
<feature type="binding site" evidence="2">
    <location>
        <position position="518"/>
    </location>
    <ligand>
        <name>substrate</name>
    </ligand>
</feature>
<comment type="caution">
    <text evidence="6">The sequence shown here is derived from an EMBL/GenBank/DDBJ whole genome shotgun (WGS) entry which is preliminary data.</text>
</comment>
<dbReference type="InterPro" id="IPR001736">
    <property type="entry name" value="PLipase_D/transphosphatidylase"/>
</dbReference>
<dbReference type="GO" id="GO:0003690">
    <property type="term" value="F:double-stranded DNA binding"/>
    <property type="evidence" value="ECO:0007669"/>
    <property type="project" value="TreeGrafter"/>
</dbReference>
<dbReference type="AlphaFoldDB" id="A0A9P9WKK2"/>
<dbReference type="PANTHER" id="PTHR12415">
    <property type="entry name" value="TYROSYL-DNA PHOSPHODIESTERASE 1"/>
    <property type="match status" value="1"/>
</dbReference>
<feature type="domain" description="PLD phosphodiesterase" evidence="5">
    <location>
        <begin position="511"/>
        <end position="546"/>
    </location>
</feature>
<gene>
    <name evidence="6" type="ORF">JX265_007105</name>
</gene>
<feature type="active site" description="Nucleophile" evidence="1">
    <location>
        <position position="262"/>
    </location>
</feature>
<dbReference type="Proteomes" id="UP000829685">
    <property type="component" value="Unassembled WGS sequence"/>
</dbReference>
<dbReference type="PROSITE" id="PS50035">
    <property type="entry name" value="PLD"/>
    <property type="match status" value="1"/>
</dbReference>
<dbReference type="GO" id="GO:0003697">
    <property type="term" value="F:single-stranded DNA binding"/>
    <property type="evidence" value="ECO:0007669"/>
    <property type="project" value="TreeGrafter"/>
</dbReference>
<dbReference type="InterPro" id="IPR003903">
    <property type="entry name" value="UIM_dom"/>
</dbReference>
<organism evidence="6 7">
    <name type="scientific">Neoarthrinium moseri</name>
    <dbReference type="NCBI Taxonomy" id="1658444"/>
    <lineage>
        <taxon>Eukaryota</taxon>
        <taxon>Fungi</taxon>
        <taxon>Dikarya</taxon>
        <taxon>Ascomycota</taxon>
        <taxon>Pezizomycotina</taxon>
        <taxon>Sordariomycetes</taxon>
        <taxon>Xylariomycetidae</taxon>
        <taxon>Amphisphaeriales</taxon>
        <taxon>Apiosporaceae</taxon>
        <taxon>Neoarthrinium</taxon>
    </lineage>
</organism>
<keyword evidence="7" id="KW-1185">Reference proteome</keyword>
<evidence type="ECO:0000256" key="1">
    <source>
        <dbReference type="PIRSR" id="PIRSR610347-1"/>
    </source>
</evidence>
<dbReference type="SUPFAM" id="SSF56024">
    <property type="entry name" value="Phospholipase D/nuclease"/>
    <property type="match status" value="2"/>
</dbReference>
<feature type="active site" description="Proton donor/acceptor" evidence="1">
    <location>
        <position position="516"/>
    </location>
</feature>